<dbReference type="SUPFAM" id="SSF52833">
    <property type="entry name" value="Thioredoxin-like"/>
    <property type="match status" value="2"/>
</dbReference>
<dbReference type="Pfam" id="PF13098">
    <property type="entry name" value="Thioredoxin_2"/>
    <property type="match status" value="2"/>
</dbReference>
<dbReference type="PANTHER" id="PTHR15337">
    <property type="entry name" value="ANTERIOR GRADIENT PROTEIN-RELATED"/>
    <property type="match status" value="1"/>
</dbReference>
<feature type="domain" description="Thioredoxin" evidence="2">
    <location>
        <begin position="14"/>
        <end position="170"/>
    </location>
</feature>
<dbReference type="InterPro" id="IPR051099">
    <property type="entry name" value="AGR/TXD"/>
</dbReference>
<organism evidence="3">
    <name type="scientific">hydrothermal vent metagenome</name>
    <dbReference type="NCBI Taxonomy" id="652676"/>
    <lineage>
        <taxon>unclassified sequences</taxon>
        <taxon>metagenomes</taxon>
        <taxon>ecological metagenomes</taxon>
    </lineage>
</organism>
<evidence type="ECO:0000313" key="3">
    <source>
        <dbReference type="EMBL" id="VAX03948.1"/>
    </source>
</evidence>
<sequence>MRYPLFSVPLLVSTLMIFSLQSFASSPQKGEFFGGIETDYPAWFKDSFLDFPEDLTEATSEEKRLVIFFHQDGCPYCNALVQRNFSQKEITEKAQKNFDIIAINMWGDRPVTHFDGQQYTEKTFAEKLKVQFTPTIIFFDEQGKVALRINGYRSPQRFSLDLDYVAQHKEKEISYRDFIQANLPASKASKTLKTEPFFSKPPFDFSAKARENKRPFAVFFEQKDCPNCDFLHKKILPDTELLNIIKQFDVVQLDMWSKTPVITPEGEKMTAREWAKKLNVEYAPSILVFNPQGKEIIRTEAFFKVFHTQGILSYVLSESYKTQPSFQRYLTDYADHFREQGRDVDIWRYADEKAGENKP</sequence>
<reference evidence="3" key="1">
    <citation type="submission" date="2018-06" db="EMBL/GenBank/DDBJ databases">
        <authorList>
            <person name="Zhirakovskaya E."/>
        </authorList>
    </citation>
    <scope>NUCLEOTIDE SEQUENCE</scope>
</reference>
<keyword evidence="1" id="KW-0732">Signal</keyword>
<proteinExistence type="predicted"/>
<dbReference type="PROSITE" id="PS51352">
    <property type="entry name" value="THIOREDOXIN_2"/>
    <property type="match status" value="1"/>
</dbReference>
<dbReference type="InterPro" id="IPR013766">
    <property type="entry name" value="Thioredoxin_domain"/>
</dbReference>
<protein>
    <submittedName>
        <fullName evidence="3">Thioredoxin SoxW</fullName>
    </submittedName>
</protein>
<dbReference type="Gene3D" id="3.40.30.10">
    <property type="entry name" value="Glutaredoxin"/>
    <property type="match status" value="2"/>
</dbReference>
<dbReference type="PANTHER" id="PTHR15337:SF11">
    <property type="entry name" value="THIOREDOXIN DOMAIN-CONTAINING PROTEIN"/>
    <property type="match status" value="1"/>
</dbReference>
<name>A0A3B1AXF8_9ZZZZ</name>
<dbReference type="InterPro" id="IPR041737">
    <property type="entry name" value="SoxW"/>
</dbReference>
<dbReference type="AlphaFoldDB" id="A0A3B1AXF8"/>
<accession>A0A3B1AXF8</accession>
<dbReference type="CDD" id="cd02951">
    <property type="entry name" value="SoxW"/>
    <property type="match status" value="1"/>
</dbReference>
<dbReference type="InterPro" id="IPR012336">
    <property type="entry name" value="Thioredoxin-like_fold"/>
</dbReference>
<gene>
    <name evidence="3" type="ORF">MNBD_GAMMA19-1952</name>
</gene>
<evidence type="ECO:0000259" key="2">
    <source>
        <dbReference type="PROSITE" id="PS51352"/>
    </source>
</evidence>
<evidence type="ECO:0000256" key="1">
    <source>
        <dbReference type="ARBA" id="ARBA00022729"/>
    </source>
</evidence>
<dbReference type="InterPro" id="IPR036249">
    <property type="entry name" value="Thioredoxin-like_sf"/>
</dbReference>
<dbReference type="EMBL" id="UOFV01000438">
    <property type="protein sequence ID" value="VAX03948.1"/>
    <property type="molecule type" value="Genomic_DNA"/>
</dbReference>